<dbReference type="PROSITE" id="PS50805">
    <property type="entry name" value="KRAB"/>
    <property type="match status" value="1"/>
</dbReference>
<dbReference type="GO" id="GO:0006355">
    <property type="term" value="P:regulation of DNA-templated transcription"/>
    <property type="evidence" value="ECO:0007669"/>
    <property type="project" value="InterPro"/>
</dbReference>
<dbReference type="CDD" id="cd07765">
    <property type="entry name" value="KRAB_A-box"/>
    <property type="match status" value="1"/>
</dbReference>
<dbReference type="Proteomes" id="UP000299084">
    <property type="component" value="Unassembled WGS sequence"/>
</dbReference>
<dbReference type="InterPro" id="IPR001909">
    <property type="entry name" value="KRAB"/>
</dbReference>
<dbReference type="Gene3D" id="6.10.140.140">
    <property type="match status" value="1"/>
</dbReference>
<protein>
    <submittedName>
        <fullName evidence="2">Zinc finger protein 317</fullName>
    </submittedName>
</protein>
<reference evidence="2 3" key="1">
    <citation type="journal article" date="2019" name="Mol. Ecol. Resour.">
        <title>Improving Illumina assemblies with Hi-C and long reads: an example with the North African dromedary.</title>
        <authorList>
            <person name="Elbers J.P."/>
            <person name="Rogers M.F."/>
            <person name="Perelman P.L."/>
            <person name="Proskuryakova A.A."/>
            <person name="Serdyukova N.A."/>
            <person name="Johnson W.E."/>
            <person name="Horin P."/>
            <person name="Corander J."/>
            <person name="Murphy D."/>
            <person name="Burger P.A."/>
        </authorList>
    </citation>
    <scope>NUCLEOTIDE SEQUENCE [LARGE SCALE GENOMIC DNA]</scope>
    <source>
        <strain evidence="2">Drom800</strain>
        <tissue evidence="2">Blood</tissue>
    </source>
</reference>
<accession>A0A5N4CK66</accession>
<dbReference type="InterPro" id="IPR050169">
    <property type="entry name" value="Krueppel_C2H2_ZnF"/>
</dbReference>
<proteinExistence type="predicted"/>
<keyword evidence="3" id="KW-1185">Reference proteome</keyword>
<dbReference type="PANTHER" id="PTHR23232:SF157">
    <property type="entry name" value="ZINC FINGER PROTEIN 525"/>
    <property type="match status" value="1"/>
</dbReference>
<dbReference type="InterPro" id="IPR036051">
    <property type="entry name" value="KRAB_dom_sf"/>
</dbReference>
<organism evidence="2 3">
    <name type="scientific">Camelus dromedarius</name>
    <name type="common">Dromedary</name>
    <name type="synonym">Arabian camel</name>
    <dbReference type="NCBI Taxonomy" id="9838"/>
    <lineage>
        <taxon>Eukaryota</taxon>
        <taxon>Metazoa</taxon>
        <taxon>Chordata</taxon>
        <taxon>Craniata</taxon>
        <taxon>Vertebrata</taxon>
        <taxon>Euteleostomi</taxon>
        <taxon>Mammalia</taxon>
        <taxon>Eutheria</taxon>
        <taxon>Laurasiatheria</taxon>
        <taxon>Artiodactyla</taxon>
        <taxon>Tylopoda</taxon>
        <taxon>Camelidae</taxon>
        <taxon>Camelus</taxon>
    </lineage>
</organism>
<dbReference type="STRING" id="9838.ENSCDRP00005005470"/>
<sequence>MAALGLSPTCAMSTREPACIHEPEIPLSSEDHSCPQDVDLFVCDGLEPHTSASVGSQESVTFQDVAVDFTEKEWPLLDSSQRKLYKDVMLENYSNLASVGCQVGKPSLISHLEQEEELRTEERELHRGTCPDWEPPSKTKWSILMEDIFGKETSNGVTVIFLRLAQSMSHSLASDKQMSLYGL</sequence>
<evidence type="ECO:0000259" key="1">
    <source>
        <dbReference type="PROSITE" id="PS50805"/>
    </source>
</evidence>
<gene>
    <name evidence="2" type="ORF">Cadr_000025406</name>
</gene>
<evidence type="ECO:0000313" key="3">
    <source>
        <dbReference type="Proteomes" id="UP000299084"/>
    </source>
</evidence>
<dbReference type="Pfam" id="PF01352">
    <property type="entry name" value="KRAB"/>
    <property type="match status" value="1"/>
</dbReference>
<feature type="domain" description="KRAB" evidence="1">
    <location>
        <begin position="60"/>
        <end position="131"/>
    </location>
</feature>
<dbReference type="SUPFAM" id="SSF109640">
    <property type="entry name" value="KRAB domain (Kruppel-associated box)"/>
    <property type="match status" value="1"/>
</dbReference>
<dbReference type="AlphaFoldDB" id="A0A5N4CK66"/>
<dbReference type="PANTHER" id="PTHR23232">
    <property type="entry name" value="KRAB DOMAIN C2H2 ZINC FINGER"/>
    <property type="match status" value="1"/>
</dbReference>
<evidence type="ECO:0000313" key="2">
    <source>
        <dbReference type="EMBL" id="KAB1259180.1"/>
    </source>
</evidence>
<name>A0A5N4CK66_CAMDR</name>
<comment type="caution">
    <text evidence="2">The sequence shown here is derived from an EMBL/GenBank/DDBJ whole genome shotgun (WGS) entry which is preliminary data.</text>
</comment>
<dbReference type="EMBL" id="JWIN03000022">
    <property type="protein sequence ID" value="KAB1259180.1"/>
    <property type="molecule type" value="Genomic_DNA"/>
</dbReference>
<dbReference type="SMART" id="SM00349">
    <property type="entry name" value="KRAB"/>
    <property type="match status" value="1"/>
</dbReference>